<accession>F9RLU1</accession>
<dbReference type="AlphaFoldDB" id="F9RLU1"/>
<gene>
    <name evidence="1" type="ORF">VIS19158_02490</name>
</gene>
<dbReference type="InterPro" id="IPR010877">
    <property type="entry name" value="Phage_Mu_Gp46"/>
</dbReference>
<dbReference type="RefSeq" id="WP_005594338.1">
    <property type="nucleotide sequence ID" value="NZ_AFWE01000078.1"/>
</dbReference>
<evidence type="ECO:0000313" key="2">
    <source>
        <dbReference type="Proteomes" id="UP000004349"/>
    </source>
</evidence>
<dbReference type="Proteomes" id="UP000004349">
    <property type="component" value="Unassembled WGS sequence"/>
</dbReference>
<sequence length="128" mass="14553">MKHFNLNALTAPTSTKEGMKHAVLQSIYNHGESTQNDRSRMGKNERGGTWSNDLLSIVGSRDWTLQREKLTEQTLSLAKRFIEEALSWLIKQGYAKAIEVFVWEEKPNQMGCSVIITLVDGEKFKVPL</sequence>
<protein>
    <submittedName>
        <fullName evidence="1">Phage protein</fullName>
    </submittedName>
</protein>
<comment type="caution">
    <text evidence="1">The sequence shown here is derived from an EMBL/GenBank/DDBJ whole genome shotgun (WGS) entry which is preliminary data.</text>
</comment>
<organism evidence="1 2">
    <name type="scientific">Vibrio scophthalmi LMG 19158</name>
    <dbReference type="NCBI Taxonomy" id="870967"/>
    <lineage>
        <taxon>Bacteria</taxon>
        <taxon>Pseudomonadati</taxon>
        <taxon>Pseudomonadota</taxon>
        <taxon>Gammaproteobacteria</taxon>
        <taxon>Vibrionales</taxon>
        <taxon>Vibrionaceae</taxon>
        <taxon>Vibrio</taxon>
    </lineage>
</organism>
<dbReference type="EMBL" id="AFWE01000078">
    <property type="protein sequence ID" value="EGU38641.1"/>
    <property type="molecule type" value="Genomic_DNA"/>
</dbReference>
<proteinExistence type="predicted"/>
<name>F9RLU1_9VIBR</name>
<dbReference type="eggNOG" id="ENOG5030K2T">
    <property type="taxonomic scope" value="Bacteria"/>
</dbReference>
<reference evidence="1 2" key="1">
    <citation type="journal article" date="2012" name="Int. J. Syst. Evol. Microbiol.">
        <title>Vibrio caribbeanicus sp. nov., isolated from the marine sponge Scleritoderma cyanea.</title>
        <authorList>
            <person name="Hoffmann M."/>
            <person name="Monday S.R."/>
            <person name="Allard M.W."/>
            <person name="Strain E.A."/>
            <person name="Whittaker P."/>
            <person name="Naum M."/>
            <person name="McCarthy P.J."/>
            <person name="Lopez J.V."/>
            <person name="Fischer M."/>
            <person name="Brown E.W."/>
        </authorList>
    </citation>
    <scope>NUCLEOTIDE SEQUENCE [LARGE SCALE GENOMIC DNA]</scope>
    <source>
        <strain evidence="1 2">LMG 19158</strain>
    </source>
</reference>
<dbReference type="Pfam" id="PF07409">
    <property type="entry name" value="GP46"/>
    <property type="match status" value="1"/>
</dbReference>
<evidence type="ECO:0000313" key="1">
    <source>
        <dbReference type="EMBL" id="EGU38641.1"/>
    </source>
</evidence>